<dbReference type="GO" id="GO:0007165">
    <property type="term" value="P:signal transduction"/>
    <property type="evidence" value="ECO:0007669"/>
    <property type="project" value="UniProtKB-KW"/>
</dbReference>
<keyword evidence="3 5" id="KW-0807">Transducer</keyword>
<keyword evidence="11" id="KW-1185">Reference proteome</keyword>
<keyword evidence="2" id="KW-0997">Cell inner membrane</keyword>
<evidence type="ECO:0000256" key="5">
    <source>
        <dbReference type="PROSITE-ProRule" id="PRU00284"/>
    </source>
</evidence>
<dbReference type="Gene3D" id="1.10.287.950">
    <property type="entry name" value="Methyl-accepting chemotaxis protein"/>
    <property type="match status" value="1"/>
</dbReference>
<dbReference type="PROSITE" id="PS50111">
    <property type="entry name" value="CHEMOTAXIS_TRANSDUC_2"/>
    <property type="match status" value="1"/>
</dbReference>
<dbReference type="SUPFAM" id="SSF58104">
    <property type="entry name" value="Methyl-accepting chemotaxis protein (MCP) signaling domain"/>
    <property type="match status" value="1"/>
</dbReference>
<name>A0A2T4ZG15_9HYPH</name>
<dbReference type="EMBL" id="PZZL01000002">
    <property type="protein sequence ID" value="PTM60853.1"/>
    <property type="molecule type" value="Genomic_DNA"/>
</dbReference>
<feature type="domain" description="T-SNARE coiled-coil homology" evidence="8">
    <location>
        <begin position="458"/>
        <end position="520"/>
    </location>
</feature>
<dbReference type="GO" id="GO:0006935">
    <property type="term" value="P:chemotaxis"/>
    <property type="evidence" value="ECO:0007669"/>
    <property type="project" value="InterPro"/>
</dbReference>
<gene>
    <name evidence="10" type="ORF">C8P69_102237</name>
</gene>
<dbReference type="PANTHER" id="PTHR32089:SF112">
    <property type="entry name" value="LYSOZYME-LIKE PROTEIN-RELATED"/>
    <property type="match status" value="1"/>
</dbReference>
<evidence type="ECO:0000259" key="7">
    <source>
        <dbReference type="PROSITE" id="PS50111"/>
    </source>
</evidence>
<feature type="domain" description="HAMP" evidence="9">
    <location>
        <begin position="212"/>
        <end position="265"/>
    </location>
</feature>
<dbReference type="GO" id="GO:0004888">
    <property type="term" value="F:transmembrane signaling receptor activity"/>
    <property type="evidence" value="ECO:0007669"/>
    <property type="project" value="InterPro"/>
</dbReference>
<feature type="domain" description="Methyl-accepting transducer" evidence="7">
    <location>
        <begin position="306"/>
        <end position="542"/>
    </location>
</feature>
<evidence type="ECO:0000256" key="4">
    <source>
        <dbReference type="ARBA" id="ARBA00029447"/>
    </source>
</evidence>
<protein>
    <submittedName>
        <fullName evidence="10">Methyl-accepting chemotaxis sensory transducer</fullName>
    </submittedName>
</protein>
<dbReference type="OrthoDB" id="3378718at2"/>
<dbReference type="PROSITE" id="PS50192">
    <property type="entry name" value="T_SNARE"/>
    <property type="match status" value="1"/>
</dbReference>
<dbReference type="PANTHER" id="PTHR32089">
    <property type="entry name" value="METHYL-ACCEPTING CHEMOTAXIS PROTEIN MCPB"/>
    <property type="match status" value="1"/>
</dbReference>
<dbReference type="InterPro" id="IPR000727">
    <property type="entry name" value="T_SNARE_dom"/>
</dbReference>
<dbReference type="SMART" id="SM00283">
    <property type="entry name" value="MA"/>
    <property type="match status" value="1"/>
</dbReference>
<dbReference type="Pfam" id="PF00015">
    <property type="entry name" value="MCPsignal"/>
    <property type="match status" value="1"/>
</dbReference>
<dbReference type="Gene3D" id="6.10.340.10">
    <property type="match status" value="1"/>
</dbReference>
<evidence type="ECO:0000259" key="8">
    <source>
        <dbReference type="PROSITE" id="PS50192"/>
    </source>
</evidence>
<evidence type="ECO:0000313" key="11">
    <source>
        <dbReference type="Proteomes" id="UP000241808"/>
    </source>
</evidence>
<dbReference type="InterPro" id="IPR003660">
    <property type="entry name" value="HAMP_dom"/>
</dbReference>
<evidence type="ECO:0000256" key="6">
    <source>
        <dbReference type="SAM" id="Phobius"/>
    </source>
</evidence>
<evidence type="ECO:0000256" key="1">
    <source>
        <dbReference type="ARBA" id="ARBA00004429"/>
    </source>
</evidence>
<comment type="caution">
    <text evidence="10">The sequence shown here is derived from an EMBL/GenBank/DDBJ whole genome shotgun (WGS) entry which is preliminary data.</text>
</comment>
<dbReference type="GO" id="GO:0005886">
    <property type="term" value="C:plasma membrane"/>
    <property type="evidence" value="ECO:0007669"/>
    <property type="project" value="UniProtKB-SubCell"/>
</dbReference>
<dbReference type="Proteomes" id="UP000241808">
    <property type="component" value="Unassembled WGS sequence"/>
</dbReference>
<evidence type="ECO:0000256" key="3">
    <source>
        <dbReference type="ARBA" id="ARBA00023224"/>
    </source>
</evidence>
<dbReference type="Pfam" id="PF00672">
    <property type="entry name" value="HAMP"/>
    <property type="match status" value="1"/>
</dbReference>
<keyword evidence="6" id="KW-1133">Transmembrane helix</keyword>
<dbReference type="PRINTS" id="PR00260">
    <property type="entry name" value="CHEMTRNSDUCR"/>
</dbReference>
<dbReference type="RefSeq" id="WP_108174794.1">
    <property type="nucleotide sequence ID" value="NZ_PZZL01000002.1"/>
</dbReference>
<dbReference type="SMART" id="SM00304">
    <property type="entry name" value="HAMP"/>
    <property type="match status" value="1"/>
</dbReference>
<comment type="similarity">
    <text evidence="4">Belongs to the methyl-accepting chemotaxis (MCP) protein family.</text>
</comment>
<accession>A0A2T4ZG15</accession>
<keyword evidence="6" id="KW-0472">Membrane</keyword>
<organism evidence="10 11">
    <name type="scientific">Phreatobacter oligotrophus</name>
    <dbReference type="NCBI Taxonomy" id="1122261"/>
    <lineage>
        <taxon>Bacteria</taxon>
        <taxon>Pseudomonadati</taxon>
        <taxon>Pseudomonadota</taxon>
        <taxon>Alphaproteobacteria</taxon>
        <taxon>Hyphomicrobiales</taxon>
        <taxon>Phreatobacteraceae</taxon>
        <taxon>Phreatobacter</taxon>
    </lineage>
</organism>
<dbReference type="PROSITE" id="PS50885">
    <property type="entry name" value="HAMP"/>
    <property type="match status" value="1"/>
</dbReference>
<proteinExistence type="inferred from homology"/>
<dbReference type="CDD" id="cd06225">
    <property type="entry name" value="HAMP"/>
    <property type="match status" value="1"/>
</dbReference>
<reference evidence="10 11" key="1">
    <citation type="submission" date="2018-04" db="EMBL/GenBank/DDBJ databases">
        <title>Genomic Encyclopedia of Archaeal and Bacterial Type Strains, Phase II (KMG-II): from individual species to whole genera.</title>
        <authorList>
            <person name="Goeker M."/>
        </authorList>
    </citation>
    <scope>NUCLEOTIDE SEQUENCE [LARGE SCALE GENOMIC DNA]</scope>
    <source>
        <strain evidence="10 11">DSM 25521</strain>
    </source>
</reference>
<feature type="transmembrane region" description="Helical" evidence="6">
    <location>
        <begin position="188"/>
        <end position="215"/>
    </location>
</feature>
<comment type="subcellular location">
    <subcellularLocation>
        <location evidence="1">Cell inner membrane</location>
        <topology evidence="1">Multi-pass membrane protein</topology>
    </subcellularLocation>
</comment>
<dbReference type="AlphaFoldDB" id="A0A2T4ZG15"/>
<evidence type="ECO:0000259" key="9">
    <source>
        <dbReference type="PROSITE" id="PS50885"/>
    </source>
</evidence>
<evidence type="ECO:0000256" key="2">
    <source>
        <dbReference type="ARBA" id="ARBA00022519"/>
    </source>
</evidence>
<dbReference type="InterPro" id="IPR004090">
    <property type="entry name" value="Chemotax_Me-accpt_rcpt"/>
</dbReference>
<keyword evidence="2" id="KW-1003">Cell membrane</keyword>
<dbReference type="InterPro" id="IPR004089">
    <property type="entry name" value="MCPsignal_dom"/>
</dbReference>
<keyword evidence="6" id="KW-0812">Transmembrane</keyword>
<evidence type="ECO:0000313" key="10">
    <source>
        <dbReference type="EMBL" id="PTM60853.1"/>
    </source>
</evidence>
<sequence length="562" mass="58090">MALFRNLGIGPKLLSVVAFLIVVIGLVAAAGLSAVSVTSTSGQNVRAASEMLQHAGRGTANLLSYARAVEFIPLELPAEERRRFYDQAVDEAGRFERRLREIVTADTAGRFTREIAQIRDRLSTYQAAREQVWTSAQAGDLEKSGRIAFEAAPVVAEMREAIRRVEAEVFKQFTEQGQAMDAAAREAYWVVGLVGSAGALVGLVFAVWVVIWGVVRPLLAMTGAMRSVAAGDLAVSIPAVGQKDEVGQLADALQVFRRSAEDNLALRAAQEAEKARAEIAQREMMARVASEFEAAVGGIVEAVSASAAQLRSSAEGLSASAEEASGRTATIAAASEQSSVNIQTAAAAAEEMAASVREIAGRVARSATMAAEAVSTADGTAASIQELAGKVNAIGAIVELISGVAGQTNLLALNATIEAARAGEAGKGFAVVAAEVKGLADQTAKATTEIARQIAAIQEATSGSVRSIGGIAGNIREINLVATEIAAAVEEQTAATTEIARNVQQASAGSTEVSSNIVNVSGVISATGGSASELLAAARELSVQADRMRSEVKAFLGNIRAA</sequence>